<keyword evidence="7 8" id="KW-0472">Membrane</keyword>
<evidence type="ECO:0000256" key="4">
    <source>
        <dbReference type="ARBA" id="ARBA00022519"/>
    </source>
</evidence>
<keyword evidence="4" id="KW-0997">Cell inner membrane</keyword>
<feature type="transmembrane region" description="Helical" evidence="8">
    <location>
        <begin position="22"/>
        <end position="43"/>
    </location>
</feature>
<evidence type="ECO:0000256" key="6">
    <source>
        <dbReference type="ARBA" id="ARBA00022989"/>
    </source>
</evidence>
<accession>A0A1C9I068</accession>
<comment type="subcellular location">
    <subcellularLocation>
        <location evidence="1">Cell inner membrane</location>
        <topology evidence="1">Multi-pass membrane protein</topology>
    </subcellularLocation>
</comment>
<keyword evidence="3" id="KW-1003">Cell membrane</keyword>
<dbReference type="GO" id="GO:0015528">
    <property type="term" value="F:lactose:proton symporter activity"/>
    <property type="evidence" value="ECO:0007669"/>
    <property type="project" value="TreeGrafter"/>
</dbReference>
<evidence type="ECO:0000259" key="9">
    <source>
        <dbReference type="Pfam" id="PF12832"/>
    </source>
</evidence>
<dbReference type="InterPro" id="IPR036259">
    <property type="entry name" value="MFS_trans_sf"/>
</dbReference>
<protein>
    <submittedName>
        <fullName evidence="10">3-phenylpropionic acid permease</fullName>
    </submittedName>
</protein>
<dbReference type="AlphaFoldDB" id="A0A1C9I068"/>
<evidence type="ECO:0000256" key="7">
    <source>
        <dbReference type="ARBA" id="ARBA00023136"/>
    </source>
</evidence>
<evidence type="ECO:0000256" key="3">
    <source>
        <dbReference type="ARBA" id="ARBA00022475"/>
    </source>
</evidence>
<feature type="transmembrane region" description="Helical" evidence="8">
    <location>
        <begin position="112"/>
        <end position="134"/>
    </location>
</feature>
<feature type="domain" description="Major facilitator superfamily associated" evidence="9">
    <location>
        <begin position="33"/>
        <end position="148"/>
    </location>
</feature>
<keyword evidence="2" id="KW-0813">Transport</keyword>
<dbReference type="PANTHER" id="PTHR23522">
    <property type="entry name" value="BLL5896 PROTEIN"/>
    <property type="match status" value="1"/>
</dbReference>
<feature type="transmembrane region" description="Helical" evidence="8">
    <location>
        <begin position="84"/>
        <end position="106"/>
    </location>
</feature>
<feature type="transmembrane region" description="Helical" evidence="8">
    <location>
        <begin position="55"/>
        <end position="75"/>
    </location>
</feature>
<dbReference type="PANTHER" id="PTHR23522:SF10">
    <property type="entry name" value="3-PHENYLPROPIONIC ACID TRANSPORTER-RELATED"/>
    <property type="match status" value="1"/>
</dbReference>
<evidence type="ECO:0000256" key="8">
    <source>
        <dbReference type="SAM" id="Phobius"/>
    </source>
</evidence>
<dbReference type="GO" id="GO:0005886">
    <property type="term" value="C:plasma membrane"/>
    <property type="evidence" value="ECO:0007669"/>
    <property type="project" value="UniProtKB-SubCell"/>
</dbReference>
<name>A0A1C9I068_RHILT</name>
<keyword evidence="5 8" id="KW-0812">Transmembrane</keyword>
<sequence length="148" mass="16228">MIPAQNSPTGEGAPPRFRMLSALSYCAPLLVNGIVLPFFPVWLATHSFSDHEIGIILAIPMVVRVLVAPVVAMIADRLKERADVLLWSGCLSLLTAIALFWTTTFWPVTIVYALQGATFAPYVPVVESIVISGVRRWGLDYGSMRVWG</sequence>
<evidence type="ECO:0000256" key="5">
    <source>
        <dbReference type="ARBA" id="ARBA00022692"/>
    </source>
</evidence>
<dbReference type="InterPro" id="IPR024989">
    <property type="entry name" value="MFS_assoc_dom"/>
</dbReference>
<dbReference type="Gene3D" id="1.20.1250.20">
    <property type="entry name" value="MFS general substrate transporter like domains"/>
    <property type="match status" value="1"/>
</dbReference>
<dbReference type="Pfam" id="PF12832">
    <property type="entry name" value="MFS_1_like"/>
    <property type="match status" value="1"/>
</dbReference>
<reference evidence="10" key="1">
    <citation type="journal article" date="2015" name="BMC Genomics">
        <title>Transcriptome profiling of a Rhizobium leguminosarum bv. trifolii rosR mutant reveals the role of the transcriptional regulator RosR in motility, synthesis of cell-surface components, and other cellular processes.</title>
        <authorList>
            <person name="Rachwal K."/>
            <person name="Matczynska E."/>
            <person name="Janczarek M."/>
        </authorList>
    </citation>
    <scope>NUCLEOTIDE SEQUENCE</scope>
    <source>
        <strain evidence="10">Rt24.2</strain>
    </source>
</reference>
<reference evidence="10" key="2">
    <citation type="journal article" date="2016" name="Front. Microbiol.">
        <title>The Regulatory Protein RosR Affects Rhizobium leguminosarum bv. trifolii Protein Profiles, Cell Surface Properties, and Symbiosis with Clover.</title>
        <authorList>
            <person name="Rachwal K."/>
            <person name="Boguszewska A."/>
            <person name="Kopcinska J."/>
            <person name="Karas M."/>
            <person name="Tchorzewski M."/>
            <person name="Janczarek M."/>
        </authorList>
    </citation>
    <scope>NUCLEOTIDE SEQUENCE</scope>
    <source>
        <strain evidence="10">Rt24.2</strain>
    </source>
</reference>
<dbReference type="SUPFAM" id="SSF103473">
    <property type="entry name" value="MFS general substrate transporter"/>
    <property type="match status" value="1"/>
</dbReference>
<evidence type="ECO:0000313" key="10">
    <source>
        <dbReference type="EMBL" id="AOO92384.1"/>
    </source>
</evidence>
<organism evidence="10">
    <name type="scientific">Rhizobium leguminosarum bv. trifolii</name>
    <dbReference type="NCBI Taxonomy" id="386"/>
    <lineage>
        <taxon>Bacteria</taxon>
        <taxon>Pseudomonadati</taxon>
        <taxon>Pseudomonadota</taxon>
        <taxon>Alphaproteobacteria</taxon>
        <taxon>Hyphomicrobiales</taxon>
        <taxon>Rhizobiaceae</taxon>
        <taxon>Rhizobium/Agrobacterium group</taxon>
        <taxon>Rhizobium</taxon>
    </lineage>
</organism>
<proteinExistence type="predicted"/>
<evidence type="ECO:0000256" key="1">
    <source>
        <dbReference type="ARBA" id="ARBA00004429"/>
    </source>
</evidence>
<dbReference type="EMBL" id="KX490020">
    <property type="protein sequence ID" value="AOO92384.1"/>
    <property type="molecule type" value="Genomic_DNA"/>
</dbReference>
<keyword evidence="6 8" id="KW-1133">Transmembrane helix</keyword>
<dbReference type="GO" id="GO:0030395">
    <property type="term" value="F:lactose binding"/>
    <property type="evidence" value="ECO:0007669"/>
    <property type="project" value="TreeGrafter"/>
</dbReference>
<evidence type="ECO:0000256" key="2">
    <source>
        <dbReference type="ARBA" id="ARBA00022448"/>
    </source>
</evidence>